<dbReference type="EMBL" id="RPFW01000004">
    <property type="protein sequence ID" value="TVZ02959.1"/>
    <property type="molecule type" value="Genomic_DNA"/>
</dbReference>
<gene>
    <name evidence="2" type="ORF">EAS64_21050</name>
</gene>
<evidence type="ECO:0000313" key="2">
    <source>
        <dbReference type="EMBL" id="TVZ02959.1"/>
    </source>
</evidence>
<name>A0A6P2BV03_9ACTN</name>
<feature type="coiled-coil region" evidence="1">
    <location>
        <begin position="242"/>
        <end position="290"/>
    </location>
</feature>
<evidence type="ECO:0000313" key="3">
    <source>
        <dbReference type="Proteomes" id="UP000460272"/>
    </source>
</evidence>
<protein>
    <submittedName>
        <fullName evidence="2">Uncharacterized protein</fullName>
    </submittedName>
</protein>
<dbReference type="Proteomes" id="UP000460272">
    <property type="component" value="Unassembled WGS sequence"/>
</dbReference>
<keyword evidence="1" id="KW-0175">Coiled coil</keyword>
<accession>A0A6P2BV03</accession>
<keyword evidence="3" id="KW-1185">Reference proteome</keyword>
<dbReference type="OrthoDB" id="3197455at2"/>
<comment type="caution">
    <text evidence="2">The sequence shown here is derived from an EMBL/GenBank/DDBJ whole genome shotgun (WGS) entry which is preliminary data.</text>
</comment>
<dbReference type="RefSeq" id="WP_145855266.1">
    <property type="nucleotide sequence ID" value="NZ_RPFW01000004.1"/>
</dbReference>
<dbReference type="AlphaFoldDB" id="A0A6P2BV03"/>
<proteinExistence type="predicted"/>
<organism evidence="2 3">
    <name type="scientific">Trebonia kvetii</name>
    <dbReference type="NCBI Taxonomy" id="2480626"/>
    <lineage>
        <taxon>Bacteria</taxon>
        <taxon>Bacillati</taxon>
        <taxon>Actinomycetota</taxon>
        <taxon>Actinomycetes</taxon>
        <taxon>Streptosporangiales</taxon>
        <taxon>Treboniaceae</taxon>
        <taxon>Trebonia</taxon>
    </lineage>
</organism>
<reference evidence="2 3" key="1">
    <citation type="submission" date="2018-11" db="EMBL/GenBank/DDBJ databases">
        <title>Trebonia kvetii gen.nov., sp.nov., a novel acidophilic actinobacterium, and proposal of the new actinobacterial family Treboniaceae fam. nov.</title>
        <authorList>
            <person name="Rapoport D."/>
            <person name="Sagova-Mareckova M."/>
            <person name="Sedlacek I."/>
            <person name="Provaznik J."/>
            <person name="Kralova S."/>
            <person name="Pavlinic D."/>
            <person name="Benes V."/>
            <person name="Kopecky J."/>
        </authorList>
    </citation>
    <scope>NUCLEOTIDE SEQUENCE [LARGE SCALE GENOMIC DNA]</scope>
    <source>
        <strain evidence="2 3">15Tr583</strain>
    </source>
</reference>
<evidence type="ECO:0000256" key="1">
    <source>
        <dbReference type="SAM" id="Coils"/>
    </source>
</evidence>
<sequence length="664" mass="70963">MDGERIDVRLEPLVVRDGCAPGRTPAGRWPSDGVLVRSEQFAVNEAIAELGDGGLFAVHAPPGTGVSEVYGDLVAAIVTERARRIAELPDPGAAFGEPLAWGSHIVVAPVPELVGSEIVLASPERATGVLRQSPGLPPLGARWRDRAARVDYFASTARLSDGVGAWAMLAARLADQPANRGFAERWWHGTMRGTDVLFPAGESMAAALRRLKGTTIYWPACVEWFRSTMGKAERLATERMAVATALTRLSQLEQACEEASCRVESAQAGVADLEKREPAARERAAAAEEEYRTTLAALGAHDLSRPAMTTVTPQGVEALRSRGALSVAVAGGVRRGRNWRSWSLGRRELRTACEAAEQRWKAALRDAEALHASVTAAHADAEEKIAEVARLAAEMEPHAEAVDAARQRWGDHVPVGPSQNETEDPALIEWRETSAPWADEEYVNARTEAFIAAIELHKALIVARAEVFEANLAALMDLISGENSAVADQAADDQATDAQSAARLAAWQSFFLVVPVLQVPFEAAGTLLDGLGAEALGWLLAAGTDRIAADDVPRLLRGFRRAVFAGDTVLAGEVDDAAVEGAAAEPLAAEIADVPVLAQATAQHLADGMVRYGTWLPSGSPGPADDARLRWVGTPLRVVHGQDRSTVDRRNDLAYDGLLITDRE</sequence>